<reference evidence="3" key="1">
    <citation type="journal article" date="2019" name="Int. J. Syst. Evol. Microbiol.">
        <title>The Global Catalogue of Microorganisms (GCM) 10K type strain sequencing project: providing services to taxonomists for standard genome sequencing and annotation.</title>
        <authorList>
            <consortium name="The Broad Institute Genomics Platform"/>
            <consortium name="The Broad Institute Genome Sequencing Center for Infectious Disease"/>
            <person name="Wu L."/>
            <person name="Ma J."/>
        </authorList>
    </citation>
    <scope>NUCLEOTIDE SEQUENCE [LARGE SCALE GENOMIC DNA]</scope>
    <source>
        <strain evidence="3">CGMCC 4.7289</strain>
    </source>
</reference>
<comment type="caution">
    <text evidence="2">The sequence shown here is derived from an EMBL/GenBank/DDBJ whole genome shotgun (WGS) entry which is preliminary data.</text>
</comment>
<dbReference type="Pfam" id="PF13378">
    <property type="entry name" value="MR_MLE_C"/>
    <property type="match status" value="1"/>
</dbReference>
<feature type="domain" description="Enolase C-terminal" evidence="1">
    <location>
        <begin position="155"/>
        <end position="354"/>
    </location>
</feature>
<proteinExistence type="predicted"/>
<gene>
    <name evidence="2" type="ORF">ACFOZ4_00450</name>
</gene>
<dbReference type="Proteomes" id="UP001595816">
    <property type="component" value="Unassembled WGS sequence"/>
</dbReference>
<dbReference type="Gene3D" id="3.20.20.120">
    <property type="entry name" value="Enolase-like C-terminal domain"/>
    <property type="match status" value="1"/>
</dbReference>
<organism evidence="2 3">
    <name type="scientific">Hamadaea flava</name>
    <dbReference type="NCBI Taxonomy" id="1742688"/>
    <lineage>
        <taxon>Bacteria</taxon>
        <taxon>Bacillati</taxon>
        <taxon>Actinomycetota</taxon>
        <taxon>Actinomycetes</taxon>
        <taxon>Micromonosporales</taxon>
        <taxon>Micromonosporaceae</taxon>
        <taxon>Hamadaea</taxon>
    </lineage>
</organism>
<sequence>MAPLSVTGIEFRDVLFARPLHLSGASIDRVTMAVVRVRSGQRHGAGASMLSVPWAWPGDPQLSWASKDQLMRAAAVTLAEAADGIRTADPIEVHDTVAQATIGGAMPALATTLALAAVDNAVHAALSALPPPLRRRLPVQHVVGVDDPAAPPPDGIGHVKIKLSGRSPAADAARVGEVFRHAGRPRLSLDPNEGYAEAAGVVELLERVRADDPDAYAAIGYLEQPIPRDAGDDPSGLRAVGRLKPVLVDEGLATAEQLGGLRDQGWSGLVVKASKGTSLALRAHAFAQRHRMFVTIQDLTAVDLALEHSARLAAALPWSSPAFEYNSRQYCPAANDDLKRAKPALVGVRDGHIEVG</sequence>
<accession>A0ABV8LDY1</accession>
<keyword evidence="3" id="KW-1185">Reference proteome</keyword>
<dbReference type="RefSeq" id="WP_253763255.1">
    <property type="nucleotide sequence ID" value="NZ_JAMZDZ010000001.1"/>
</dbReference>
<dbReference type="InterPro" id="IPR029065">
    <property type="entry name" value="Enolase_C-like"/>
</dbReference>
<evidence type="ECO:0000259" key="1">
    <source>
        <dbReference type="Pfam" id="PF13378"/>
    </source>
</evidence>
<protein>
    <submittedName>
        <fullName evidence="2">Enolase C-terminal domain-like protein</fullName>
    </submittedName>
</protein>
<dbReference type="EMBL" id="JBHSAY010000002">
    <property type="protein sequence ID" value="MFC4129082.1"/>
    <property type="molecule type" value="Genomic_DNA"/>
</dbReference>
<dbReference type="InterPro" id="IPR036849">
    <property type="entry name" value="Enolase-like_C_sf"/>
</dbReference>
<dbReference type="SUPFAM" id="SSF51604">
    <property type="entry name" value="Enolase C-terminal domain-like"/>
    <property type="match status" value="1"/>
</dbReference>
<evidence type="ECO:0000313" key="3">
    <source>
        <dbReference type="Proteomes" id="UP001595816"/>
    </source>
</evidence>
<evidence type="ECO:0000313" key="2">
    <source>
        <dbReference type="EMBL" id="MFC4129082.1"/>
    </source>
</evidence>
<name>A0ABV8LDY1_9ACTN</name>